<dbReference type="AlphaFoldDB" id="A0A8D9EB40"/>
<protein>
    <submittedName>
        <fullName evidence="1">Uncharacterized protein</fullName>
    </submittedName>
</protein>
<evidence type="ECO:0000313" key="1">
    <source>
        <dbReference type="EMBL" id="CAG6745245.1"/>
    </source>
</evidence>
<proteinExistence type="predicted"/>
<accession>A0A8D9EB40</accession>
<sequence>MALIKNTRTFLIHIGSQFLCSHIYSLLKIYSVFSRFTSSSIRFLCFGTLCKVLLKSRTRYQKTGSFLLFCSSDGLVRCRKFGNVAFRPCDVQLLSHNDISLKEVGRGYYCE</sequence>
<organism evidence="1">
    <name type="scientific">Cacopsylla melanoneura</name>
    <dbReference type="NCBI Taxonomy" id="428564"/>
    <lineage>
        <taxon>Eukaryota</taxon>
        <taxon>Metazoa</taxon>
        <taxon>Ecdysozoa</taxon>
        <taxon>Arthropoda</taxon>
        <taxon>Hexapoda</taxon>
        <taxon>Insecta</taxon>
        <taxon>Pterygota</taxon>
        <taxon>Neoptera</taxon>
        <taxon>Paraneoptera</taxon>
        <taxon>Hemiptera</taxon>
        <taxon>Sternorrhyncha</taxon>
        <taxon>Psylloidea</taxon>
        <taxon>Psyllidae</taxon>
        <taxon>Psyllinae</taxon>
        <taxon>Cacopsylla</taxon>
    </lineage>
</organism>
<reference evidence="1" key="1">
    <citation type="submission" date="2021-05" db="EMBL/GenBank/DDBJ databases">
        <authorList>
            <person name="Alioto T."/>
            <person name="Alioto T."/>
            <person name="Gomez Garrido J."/>
        </authorList>
    </citation>
    <scope>NUCLEOTIDE SEQUENCE</scope>
</reference>
<dbReference type="EMBL" id="HBUF01488442">
    <property type="protein sequence ID" value="CAG6745245.1"/>
    <property type="molecule type" value="Transcribed_RNA"/>
</dbReference>
<name>A0A8D9EB40_9HEMI</name>